<keyword evidence="2" id="KW-1185">Reference proteome</keyword>
<comment type="caution">
    <text evidence="1">The sequence shown here is derived from an EMBL/GenBank/DDBJ whole genome shotgun (WGS) entry which is preliminary data.</text>
</comment>
<reference evidence="1 2" key="2">
    <citation type="journal article" date="2022" name="Mol. Ecol. Resour.">
        <title>The genomes of chicory, endive, great burdock and yacon provide insights into Asteraceae paleo-polyploidization history and plant inulin production.</title>
        <authorList>
            <person name="Fan W."/>
            <person name="Wang S."/>
            <person name="Wang H."/>
            <person name="Wang A."/>
            <person name="Jiang F."/>
            <person name="Liu H."/>
            <person name="Zhao H."/>
            <person name="Xu D."/>
            <person name="Zhang Y."/>
        </authorList>
    </citation>
    <scope>NUCLEOTIDE SEQUENCE [LARGE SCALE GENOMIC DNA]</scope>
    <source>
        <strain evidence="2">cv. Yunnan</strain>
        <tissue evidence="1">Leaves</tissue>
    </source>
</reference>
<dbReference type="EMBL" id="CM042021">
    <property type="protein sequence ID" value="KAI3819394.1"/>
    <property type="molecule type" value="Genomic_DNA"/>
</dbReference>
<gene>
    <name evidence="1" type="ORF">L1987_13225</name>
</gene>
<proteinExistence type="predicted"/>
<organism evidence="1 2">
    <name type="scientific">Smallanthus sonchifolius</name>
    <dbReference type="NCBI Taxonomy" id="185202"/>
    <lineage>
        <taxon>Eukaryota</taxon>
        <taxon>Viridiplantae</taxon>
        <taxon>Streptophyta</taxon>
        <taxon>Embryophyta</taxon>
        <taxon>Tracheophyta</taxon>
        <taxon>Spermatophyta</taxon>
        <taxon>Magnoliopsida</taxon>
        <taxon>eudicotyledons</taxon>
        <taxon>Gunneridae</taxon>
        <taxon>Pentapetalae</taxon>
        <taxon>asterids</taxon>
        <taxon>campanulids</taxon>
        <taxon>Asterales</taxon>
        <taxon>Asteraceae</taxon>
        <taxon>Asteroideae</taxon>
        <taxon>Heliantheae alliance</taxon>
        <taxon>Millerieae</taxon>
        <taxon>Smallanthus</taxon>
    </lineage>
</organism>
<reference evidence="2" key="1">
    <citation type="journal article" date="2022" name="Mol. Ecol. Resour.">
        <title>The genomes of chicory, endive, great burdock and yacon provide insights into Asteraceae palaeo-polyploidization history and plant inulin production.</title>
        <authorList>
            <person name="Fan W."/>
            <person name="Wang S."/>
            <person name="Wang H."/>
            <person name="Wang A."/>
            <person name="Jiang F."/>
            <person name="Liu H."/>
            <person name="Zhao H."/>
            <person name="Xu D."/>
            <person name="Zhang Y."/>
        </authorList>
    </citation>
    <scope>NUCLEOTIDE SEQUENCE [LARGE SCALE GENOMIC DNA]</scope>
    <source>
        <strain evidence="2">cv. Yunnan</strain>
    </source>
</reference>
<evidence type="ECO:0000313" key="1">
    <source>
        <dbReference type="EMBL" id="KAI3819394.1"/>
    </source>
</evidence>
<evidence type="ECO:0000313" key="2">
    <source>
        <dbReference type="Proteomes" id="UP001056120"/>
    </source>
</evidence>
<protein>
    <submittedName>
        <fullName evidence="1">Uncharacterized protein</fullName>
    </submittedName>
</protein>
<accession>A0ACB9JGS7</accession>
<dbReference type="Proteomes" id="UP001056120">
    <property type="component" value="Linkage Group LG04"/>
</dbReference>
<name>A0ACB9JGS7_9ASTR</name>
<sequence length="85" mass="9744">MISGIIHQSPQSRYNTNRISFPLNNLNRFTVFIGQYHDVKRRILQSELGFGFNSYPSETLNLGSDDLILGDFCSRDIRANFDMLG</sequence>